<comment type="caution">
    <text evidence="1">The sequence shown here is derived from an EMBL/GenBank/DDBJ whole genome shotgun (WGS) entry which is preliminary data.</text>
</comment>
<sequence length="124" mass="13470">MRLFENVAHLPDGSADLSWVGVQTPQQAVRIAKQIKAGISAQQVQHVREAVAVPLEKILRVLHGTSSRLGVEDLVHILFPGTKGQPFRLSENLVPSSAAGRRRPAAWAQRRITLLPDAMLGGDP</sequence>
<accession>A0A0F9J172</accession>
<protein>
    <submittedName>
        <fullName evidence="1">Uncharacterized protein</fullName>
    </submittedName>
</protein>
<gene>
    <name evidence="1" type="ORF">LCGC14_1587310</name>
</gene>
<organism evidence="1">
    <name type="scientific">marine sediment metagenome</name>
    <dbReference type="NCBI Taxonomy" id="412755"/>
    <lineage>
        <taxon>unclassified sequences</taxon>
        <taxon>metagenomes</taxon>
        <taxon>ecological metagenomes</taxon>
    </lineage>
</organism>
<evidence type="ECO:0000313" key="1">
    <source>
        <dbReference type="EMBL" id="KKM26189.1"/>
    </source>
</evidence>
<proteinExistence type="predicted"/>
<reference evidence="1" key="1">
    <citation type="journal article" date="2015" name="Nature">
        <title>Complex archaea that bridge the gap between prokaryotes and eukaryotes.</title>
        <authorList>
            <person name="Spang A."/>
            <person name="Saw J.H."/>
            <person name="Jorgensen S.L."/>
            <person name="Zaremba-Niedzwiedzka K."/>
            <person name="Martijn J."/>
            <person name="Lind A.E."/>
            <person name="van Eijk R."/>
            <person name="Schleper C."/>
            <person name="Guy L."/>
            <person name="Ettema T.J."/>
        </authorList>
    </citation>
    <scope>NUCLEOTIDE SEQUENCE</scope>
</reference>
<name>A0A0F9J172_9ZZZZ</name>
<dbReference type="AlphaFoldDB" id="A0A0F9J172"/>
<dbReference type="EMBL" id="LAZR01012562">
    <property type="protein sequence ID" value="KKM26189.1"/>
    <property type="molecule type" value="Genomic_DNA"/>
</dbReference>